<evidence type="ECO:0000256" key="8">
    <source>
        <dbReference type="ARBA" id="ARBA00022824"/>
    </source>
</evidence>
<dbReference type="FunFam" id="1.10.630.10:FF:000042">
    <property type="entry name" value="Cytochrome P450"/>
    <property type="match status" value="1"/>
</dbReference>
<dbReference type="GO" id="GO:0005506">
    <property type="term" value="F:iron ion binding"/>
    <property type="evidence" value="ECO:0007669"/>
    <property type="project" value="InterPro"/>
</dbReference>
<evidence type="ECO:0000256" key="5">
    <source>
        <dbReference type="ARBA" id="ARBA00010617"/>
    </source>
</evidence>
<dbReference type="Pfam" id="PF00067">
    <property type="entry name" value="p450"/>
    <property type="match status" value="1"/>
</dbReference>
<sequence>MLKVDLFMAAAVLVAVLLFCRYVAKKYQYFLTKPVPCVKPTFLLGSSGPTIFRKVDVATHFKKIYDVFPQAPVIGFYDFTTPMYLLRDPEMIKKVSIKDFDYFTDHVPMMPTDAEKEHNPDTLFGNTLLSLRGQKWRDMRSTLSPAFTGSKMRHMFELVAECGRSLVEHFKAEAAAGRTMEHEMKETFSKVGSDLIATLAFGIKVDSLREPENVFYANGKKMLNLKSLATFVKFLLITFVPRLMRWLKVDVLNGQSAAYFKRIILDNMEQREAHKILRNDMIQILMEVRKGTLQHQKEEKDTKDAGFATVEESQVGKSSHSRVWTENELVAQCLLFFLAGLDTISTCMTFLTYELTVDPDIQQRLYEEITETDKSLNGKPLSYDVLQRMQYMDMIVSETLRKWPPGVISNRYCNKNYLYDDGRGTQFVIEKGQVILIPSYCIQRDPRYFPDPDRFDPERFNEANRAQINTCAYIPFGVGPRNCIGSRLALMEVKCMVYYLLKDFELIATEKTQIPVSIARDSFGLHPEKGVWIEFKPRSSQDS</sequence>
<dbReference type="InterPro" id="IPR017972">
    <property type="entry name" value="Cyt_P450_CS"/>
</dbReference>
<keyword evidence="16" id="KW-1133">Transmembrane helix</keyword>
<dbReference type="GO" id="GO:0020037">
    <property type="term" value="F:heme binding"/>
    <property type="evidence" value="ECO:0007669"/>
    <property type="project" value="InterPro"/>
</dbReference>
<keyword evidence="19" id="KW-1185">Reference proteome</keyword>
<dbReference type="InterPro" id="IPR036396">
    <property type="entry name" value="Cyt_P450_sf"/>
</dbReference>
<comment type="function">
    <text evidence="2">May be involved in the metabolism of insect hormones and in the breakdown of synthetic insecticides.</text>
</comment>
<keyword evidence="16" id="KW-0812">Transmembrane</keyword>
<keyword evidence="12 15" id="KW-0503">Monooxygenase</keyword>
<evidence type="ECO:0000256" key="4">
    <source>
        <dbReference type="ARBA" id="ARBA00004406"/>
    </source>
</evidence>
<evidence type="ECO:0000256" key="1">
    <source>
        <dbReference type="ARBA" id="ARBA00001971"/>
    </source>
</evidence>
<evidence type="ECO:0000256" key="13">
    <source>
        <dbReference type="ARBA" id="ARBA00023136"/>
    </source>
</evidence>
<evidence type="ECO:0000256" key="2">
    <source>
        <dbReference type="ARBA" id="ARBA00003690"/>
    </source>
</evidence>
<dbReference type="SUPFAM" id="SSF48264">
    <property type="entry name" value="Cytochrome P450"/>
    <property type="match status" value="1"/>
</dbReference>
<evidence type="ECO:0000256" key="11">
    <source>
        <dbReference type="ARBA" id="ARBA00023004"/>
    </source>
</evidence>
<dbReference type="GO" id="GO:0005789">
    <property type="term" value="C:endoplasmic reticulum membrane"/>
    <property type="evidence" value="ECO:0007669"/>
    <property type="project" value="UniProtKB-SubCell"/>
</dbReference>
<evidence type="ECO:0000256" key="14">
    <source>
        <dbReference type="PIRSR" id="PIRSR602401-1"/>
    </source>
</evidence>
<evidence type="ECO:0000256" key="7">
    <source>
        <dbReference type="ARBA" id="ARBA00022723"/>
    </source>
</evidence>
<dbReference type="EMBL" id="GDUN01000228">
    <property type="protein sequence ID" value="JAN95691.1"/>
    <property type="molecule type" value="mRNA"/>
</dbReference>
<keyword evidence="11 14" id="KW-0408">Iron</keyword>
<dbReference type="EnsemblMetazoa" id="AAEL014618-RA">
    <property type="protein sequence ID" value="AAEL014618-PA"/>
    <property type="gene ID" value="AAEL014618"/>
</dbReference>
<dbReference type="PRINTS" id="PR00385">
    <property type="entry name" value="P450"/>
</dbReference>
<protein>
    <submittedName>
        <fullName evidence="17">Putative cytochrome</fullName>
    </submittedName>
</protein>
<dbReference type="GO" id="GO:0016705">
    <property type="term" value="F:oxidoreductase activity, acting on paired donors, with incorporation or reduction of molecular oxygen"/>
    <property type="evidence" value="ECO:0007669"/>
    <property type="project" value="InterPro"/>
</dbReference>
<evidence type="ECO:0000313" key="19">
    <source>
        <dbReference type="Proteomes" id="UP000008820"/>
    </source>
</evidence>
<evidence type="ECO:0000313" key="18">
    <source>
        <dbReference type="EnsemblMetazoa" id="AAEL014618-PA"/>
    </source>
</evidence>
<evidence type="ECO:0000256" key="16">
    <source>
        <dbReference type="SAM" id="Phobius"/>
    </source>
</evidence>
<accession>A0A0P6IVJ8</accession>
<dbReference type="FunCoup" id="A0A0P6IVJ8">
    <property type="interactions" value="57"/>
</dbReference>
<dbReference type="VEuPathDB" id="VectorBase:AAEL014618"/>
<reference evidence="18" key="3">
    <citation type="submission" date="2021-02" db="UniProtKB">
        <authorList>
            <consortium name="EnsemblMetazoa"/>
        </authorList>
    </citation>
    <scope>IDENTIFICATION</scope>
    <source>
        <strain evidence="18">LVP_AGWG</strain>
    </source>
</reference>
<dbReference type="PANTHER" id="PTHR24292:SF54">
    <property type="entry name" value="CYP9F3-RELATED"/>
    <property type="match status" value="1"/>
</dbReference>
<gene>
    <name evidence="18" type="primary">5564759</name>
</gene>
<dbReference type="InParanoid" id="A0A0P6IVJ8"/>
<evidence type="ECO:0000256" key="3">
    <source>
        <dbReference type="ARBA" id="ARBA00004174"/>
    </source>
</evidence>
<keyword evidence="7 14" id="KW-0479">Metal-binding</keyword>
<keyword evidence="6 14" id="KW-0349">Heme</keyword>
<evidence type="ECO:0000313" key="17">
    <source>
        <dbReference type="EMBL" id="JAN95691.1"/>
    </source>
</evidence>
<dbReference type="CDD" id="cd11056">
    <property type="entry name" value="CYP6-like"/>
    <property type="match status" value="1"/>
</dbReference>
<dbReference type="AlphaFoldDB" id="A0A0P6IVJ8"/>
<proteinExistence type="evidence at transcript level"/>
<dbReference type="OMA" id="HRDKKYY"/>
<keyword evidence="8" id="KW-0256">Endoplasmic reticulum</keyword>
<dbReference type="PRINTS" id="PR00463">
    <property type="entry name" value="EP450I"/>
</dbReference>
<feature type="binding site" description="axial binding residue" evidence="14">
    <location>
        <position position="483"/>
    </location>
    <ligand>
        <name>heme</name>
        <dbReference type="ChEBI" id="CHEBI:30413"/>
    </ligand>
    <ligandPart>
        <name>Fe</name>
        <dbReference type="ChEBI" id="CHEBI:18248"/>
    </ligandPart>
</feature>
<comment type="cofactor">
    <cofactor evidence="1 14">
        <name>heme</name>
        <dbReference type="ChEBI" id="CHEBI:30413"/>
    </cofactor>
</comment>
<dbReference type="GO" id="GO:0004497">
    <property type="term" value="F:monooxygenase activity"/>
    <property type="evidence" value="ECO:0007669"/>
    <property type="project" value="UniProtKB-KW"/>
</dbReference>
<keyword evidence="9" id="KW-0492">Microsome</keyword>
<dbReference type="InterPro" id="IPR002401">
    <property type="entry name" value="Cyt_P450_E_grp-I"/>
</dbReference>
<keyword evidence="10 15" id="KW-0560">Oxidoreductase</keyword>
<dbReference type="Gene3D" id="1.10.630.10">
    <property type="entry name" value="Cytochrome P450"/>
    <property type="match status" value="1"/>
</dbReference>
<dbReference type="OrthoDB" id="2789670at2759"/>
<feature type="transmembrane region" description="Helical" evidence="16">
    <location>
        <begin position="228"/>
        <end position="247"/>
    </location>
</feature>
<evidence type="ECO:0000256" key="12">
    <source>
        <dbReference type="ARBA" id="ARBA00023033"/>
    </source>
</evidence>
<comment type="similarity">
    <text evidence="5 15">Belongs to the cytochrome P450 family.</text>
</comment>
<dbReference type="Proteomes" id="UP000008820">
    <property type="component" value="Chromosome 3"/>
</dbReference>
<evidence type="ECO:0000256" key="9">
    <source>
        <dbReference type="ARBA" id="ARBA00022848"/>
    </source>
</evidence>
<dbReference type="InterPro" id="IPR050476">
    <property type="entry name" value="Insect_CytP450_Detox"/>
</dbReference>
<dbReference type="PROSITE" id="PS00086">
    <property type="entry name" value="CYTOCHROME_P450"/>
    <property type="match status" value="1"/>
</dbReference>
<reference evidence="17" key="1">
    <citation type="journal article" date="2016" name="PLoS ONE">
        <title>A Deep Insight into the Sialome of Male and Female Aedes aegypti Mosquitoes.</title>
        <authorList>
            <person name="Ribeiro J.M."/>
            <person name="Martin-Martin I."/>
            <person name="Arca B."/>
            <person name="Calvo E."/>
        </authorList>
    </citation>
    <scope>NUCLEOTIDE SEQUENCE</scope>
    <source>
        <strain evidence="17">Liverpool</strain>
        <tissue evidence="17">Salivary glands</tissue>
    </source>
</reference>
<evidence type="ECO:0000256" key="10">
    <source>
        <dbReference type="ARBA" id="ARBA00023002"/>
    </source>
</evidence>
<comment type="subcellular location">
    <subcellularLocation>
        <location evidence="4">Endoplasmic reticulum membrane</location>
        <topology evidence="4">Peripheral membrane protein</topology>
    </subcellularLocation>
    <subcellularLocation>
        <location evidence="3">Microsome membrane</location>
        <topology evidence="3">Peripheral membrane protein</topology>
    </subcellularLocation>
</comment>
<name>A0A0P6IVJ8_AEDAE</name>
<reference evidence="18 19" key="2">
    <citation type="submission" date="2017-06" db="EMBL/GenBank/DDBJ databases">
        <title>Aedes aegypti genome working group (AGWG) sequencing and assembly.</title>
        <authorList>
            <consortium name="Aedes aegypti Genome Working Group (AGWG)"/>
            <person name="Matthews B.J."/>
        </authorList>
    </citation>
    <scope>NUCLEOTIDE SEQUENCE [LARGE SCALE GENOMIC DNA]</scope>
    <source>
        <strain evidence="18 19">LVP_AGWG</strain>
    </source>
</reference>
<dbReference type="PANTHER" id="PTHR24292">
    <property type="entry name" value="CYTOCHROME P450"/>
    <property type="match status" value="1"/>
</dbReference>
<evidence type="ECO:0000256" key="15">
    <source>
        <dbReference type="RuleBase" id="RU000461"/>
    </source>
</evidence>
<feature type="transmembrane region" description="Helical" evidence="16">
    <location>
        <begin position="6"/>
        <end position="24"/>
    </location>
</feature>
<organism evidence="17">
    <name type="scientific">Aedes aegypti</name>
    <name type="common">Yellowfever mosquito</name>
    <name type="synonym">Culex aegypti</name>
    <dbReference type="NCBI Taxonomy" id="7159"/>
    <lineage>
        <taxon>Eukaryota</taxon>
        <taxon>Metazoa</taxon>
        <taxon>Ecdysozoa</taxon>
        <taxon>Arthropoda</taxon>
        <taxon>Hexapoda</taxon>
        <taxon>Insecta</taxon>
        <taxon>Pterygota</taxon>
        <taxon>Neoptera</taxon>
        <taxon>Endopterygota</taxon>
        <taxon>Diptera</taxon>
        <taxon>Nematocera</taxon>
        <taxon>Culicoidea</taxon>
        <taxon>Culicidae</taxon>
        <taxon>Culicinae</taxon>
        <taxon>Aedini</taxon>
        <taxon>Aedes</taxon>
        <taxon>Stegomyia</taxon>
    </lineage>
</organism>
<dbReference type="InterPro" id="IPR001128">
    <property type="entry name" value="Cyt_P450"/>
</dbReference>
<evidence type="ECO:0000256" key="6">
    <source>
        <dbReference type="ARBA" id="ARBA00022617"/>
    </source>
</evidence>
<keyword evidence="13 16" id="KW-0472">Membrane</keyword>